<name>A0A975PWV4_9MYCO</name>
<sequence length="418" mass="46206">MAPKAPSQRVRELIRAAARAALESNEEWLDELDRATVAANPDIADDPALATIVSRANRANLRHFAAANLRNPGDPVAPNLSPETLRMARDLVRLGHDVSTLDIYRTGHNVAWQRWNDIAFGLSSNPQELRELLDVSFRLAKDFIDSTLAGIDAKMRSEYDELTRNIQAERRKLVEHLLDGGPVSLDSAEARLGYRLNRPHTAAVIWSDRPDDDPSCLDEAASAFGDAVGRRDPLIVVASAPTRWVWVKGIRALDTDRIHGTLANAPHVRVAIGSTADGLEGFRRSHLEALATQRILSQSLRSERVASYSDIEMIALLTENPDGADNFIESTLGAFEDAGPELHNTVLTFINEQCNTSQAANRLFIHRNTLTNRLETAQRLLPRPLAETTIRVAVALEALRWRAQETSHSGNSDEPRAD</sequence>
<keyword evidence="2" id="KW-0175">Coiled coil</keyword>
<accession>A0A975PWV4</accession>
<feature type="domain" description="CdaR GGDEF-like" evidence="4">
    <location>
        <begin position="184"/>
        <end position="295"/>
    </location>
</feature>
<comment type="similarity">
    <text evidence="1">Belongs to the CdaR family.</text>
</comment>
<dbReference type="Proteomes" id="UP000682202">
    <property type="component" value="Chromosome"/>
</dbReference>
<dbReference type="AlphaFoldDB" id="A0A975PWV4"/>
<gene>
    <name evidence="5" type="ORF">F6B93_08635</name>
</gene>
<reference evidence="5" key="1">
    <citation type="submission" date="2019-12" db="EMBL/GenBank/DDBJ databases">
        <title>Mycobacterium spongiae sp. nov.</title>
        <authorList>
            <person name="Stinear T."/>
        </authorList>
    </citation>
    <scope>NUCLEOTIDE SEQUENCE</scope>
    <source>
        <strain evidence="5">FSD4b-SM</strain>
    </source>
</reference>
<evidence type="ECO:0000313" key="6">
    <source>
        <dbReference type="Proteomes" id="UP000682202"/>
    </source>
</evidence>
<dbReference type="InterPro" id="IPR042070">
    <property type="entry name" value="PucR_C-HTH_sf"/>
</dbReference>
<dbReference type="PANTHER" id="PTHR33744:SF1">
    <property type="entry name" value="DNA-BINDING TRANSCRIPTIONAL ACTIVATOR ADER"/>
    <property type="match status" value="1"/>
</dbReference>
<dbReference type="InterPro" id="IPR025736">
    <property type="entry name" value="PucR_C-HTH_dom"/>
</dbReference>
<feature type="coiled-coil region" evidence="2">
    <location>
        <begin position="152"/>
        <end position="179"/>
    </location>
</feature>
<evidence type="ECO:0000256" key="1">
    <source>
        <dbReference type="ARBA" id="ARBA00006754"/>
    </source>
</evidence>
<dbReference type="Pfam" id="PF17853">
    <property type="entry name" value="GGDEF_2"/>
    <property type="match status" value="1"/>
</dbReference>
<dbReference type="Pfam" id="PF13556">
    <property type="entry name" value="HTH_30"/>
    <property type="match status" value="1"/>
</dbReference>
<proteinExistence type="inferred from homology"/>
<dbReference type="EMBL" id="CP046600">
    <property type="protein sequence ID" value="QUR67154.1"/>
    <property type="molecule type" value="Genomic_DNA"/>
</dbReference>
<protein>
    <submittedName>
        <fullName evidence="5">PucR family transcriptional regulator</fullName>
    </submittedName>
</protein>
<dbReference type="InterPro" id="IPR041522">
    <property type="entry name" value="CdaR_GGDEF"/>
</dbReference>
<dbReference type="InterPro" id="IPR051448">
    <property type="entry name" value="CdaR-like_regulators"/>
</dbReference>
<evidence type="ECO:0000259" key="4">
    <source>
        <dbReference type="Pfam" id="PF17853"/>
    </source>
</evidence>
<dbReference type="KEGG" id="mspg:F6B93_08635"/>
<evidence type="ECO:0000259" key="3">
    <source>
        <dbReference type="Pfam" id="PF13556"/>
    </source>
</evidence>
<dbReference type="Gene3D" id="1.10.10.2840">
    <property type="entry name" value="PucR C-terminal helix-turn-helix domain"/>
    <property type="match status" value="1"/>
</dbReference>
<keyword evidence="6" id="KW-1185">Reference proteome</keyword>
<evidence type="ECO:0000256" key="2">
    <source>
        <dbReference type="SAM" id="Coils"/>
    </source>
</evidence>
<organism evidence="5 6">
    <name type="scientific">Mycobacterium spongiae</name>
    <dbReference type="NCBI Taxonomy" id="886343"/>
    <lineage>
        <taxon>Bacteria</taxon>
        <taxon>Bacillati</taxon>
        <taxon>Actinomycetota</taxon>
        <taxon>Actinomycetes</taxon>
        <taxon>Mycobacteriales</taxon>
        <taxon>Mycobacteriaceae</taxon>
        <taxon>Mycobacterium</taxon>
    </lineage>
</organism>
<evidence type="ECO:0000313" key="5">
    <source>
        <dbReference type="EMBL" id="QUR67154.1"/>
    </source>
</evidence>
<dbReference type="RefSeq" id="WP_211698723.1">
    <property type="nucleotide sequence ID" value="NZ_CP046600.1"/>
</dbReference>
<feature type="domain" description="PucR C-terminal helix-turn-helix" evidence="3">
    <location>
        <begin position="342"/>
        <end position="396"/>
    </location>
</feature>
<dbReference type="PANTHER" id="PTHR33744">
    <property type="entry name" value="CARBOHYDRATE DIACID REGULATOR"/>
    <property type="match status" value="1"/>
</dbReference>